<evidence type="ECO:0000256" key="10">
    <source>
        <dbReference type="ARBA" id="ARBA00023204"/>
    </source>
</evidence>
<dbReference type="Gene3D" id="3.20.190.10">
    <property type="entry name" value="MutM-like, N-terminal"/>
    <property type="match status" value="1"/>
</dbReference>
<evidence type="ECO:0000256" key="2">
    <source>
        <dbReference type="ARBA" id="ARBA00009409"/>
    </source>
</evidence>
<dbReference type="EC" id="4.2.99.18" evidence="3"/>
<dbReference type="GO" id="GO:0000703">
    <property type="term" value="F:oxidized pyrimidine nucleobase lesion DNA N-glycosylase activity"/>
    <property type="evidence" value="ECO:0007669"/>
    <property type="project" value="TreeGrafter"/>
</dbReference>
<evidence type="ECO:0000256" key="7">
    <source>
        <dbReference type="ARBA" id="ARBA00022801"/>
    </source>
</evidence>
<evidence type="ECO:0000256" key="11">
    <source>
        <dbReference type="ARBA" id="ARBA00023239"/>
    </source>
</evidence>
<reference evidence="19 20" key="1">
    <citation type="submission" date="2018-11" db="EMBL/GenBank/DDBJ databases">
        <title>Genomes From Bacteria Associated with the Canine Oral Cavity: a Test Case for Automated Genome-Based Taxonomic Assignment.</title>
        <authorList>
            <person name="Coil D.A."/>
            <person name="Jospin G."/>
            <person name="Darling A.E."/>
            <person name="Wallis C."/>
            <person name="Davis I.J."/>
            <person name="Harris S."/>
            <person name="Eisen J.A."/>
            <person name="Holcombe L.J."/>
            <person name="O'Flynn C."/>
        </authorList>
    </citation>
    <scope>NUCLEOTIDE SEQUENCE [LARGE SCALE GENOMIC DNA]</scope>
    <source>
        <strain evidence="19 20">OH887_COT-365</strain>
    </source>
</reference>
<keyword evidence="7" id="KW-0378">Hydrolase</keyword>
<dbReference type="Proteomes" id="UP000280819">
    <property type="component" value="Unassembled WGS sequence"/>
</dbReference>
<evidence type="ECO:0000256" key="9">
    <source>
        <dbReference type="ARBA" id="ARBA00023125"/>
    </source>
</evidence>
<dbReference type="OrthoDB" id="9800855at2"/>
<evidence type="ECO:0000313" key="20">
    <source>
        <dbReference type="Proteomes" id="UP000280819"/>
    </source>
</evidence>
<comment type="cofactor">
    <cofactor evidence="1">
        <name>Zn(2+)</name>
        <dbReference type="ChEBI" id="CHEBI:29105"/>
    </cofactor>
</comment>
<gene>
    <name evidence="19" type="ORF">EII34_00520</name>
</gene>
<dbReference type="FunFam" id="1.10.8.50:FF:000003">
    <property type="entry name" value="Formamidopyrimidine-DNA glycosylase"/>
    <property type="match status" value="1"/>
</dbReference>
<dbReference type="Gene3D" id="1.10.8.50">
    <property type="match status" value="1"/>
</dbReference>
<dbReference type="GO" id="GO:0006284">
    <property type="term" value="P:base-excision repair"/>
    <property type="evidence" value="ECO:0007669"/>
    <property type="project" value="InterPro"/>
</dbReference>
<keyword evidence="12" id="KW-0511">Multifunctional enzyme</keyword>
<dbReference type="SUPFAM" id="SSF46946">
    <property type="entry name" value="S13-like H2TH domain"/>
    <property type="match status" value="1"/>
</dbReference>
<dbReference type="GO" id="GO:0140078">
    <property type="term" value="F:class I DNA-(apurinic or apyrimidinic site) endonuclease activity"/>
    <property type="evidence" value="ECO:0007669"/>
    <property type="project" value="UniProtKB-EC"/>
</dbReference>
<comment type="caution">
    <text evidence="19">The sequence shown here is derived from an EMBL/GenBank/DDBJ whole genome shotgun (WGS) entry which is preliminary data.</text>
</comment>
<dbReference type="SMART" id="SM01232">
    <property type="entry name" value="H2TH"/>
    <property type="match status" value="1"/>
</dbReference>
<evidence type="ECO:0000313" key="19">
    <source>
        <dbReference type="EMBL" id="RRD07021.1"/>
    </source>
</evidence>
<sequence length="270" mass="30330">MPEGHVIHRLAHAFNEQLAGHRVAVTSPQGRFAEEAARLDGQVLVGAEALGKHLFIEFEVPEPRLVHIHLGLIGKLRIHPVAAPVGEVRLRISDTRVAADLHGPQWCRTVTTTQRDEVHNASGPDPLRPDDDPLRVLARIQRSRRSIAALLMDQRIAAGVGNIFRAEVLFRHRVPPMTPGNRIEEATWLTLWQDLQHLMTVAVERGRIDTVAEEHSPEVQQRPPRDDPHGGEVYVYRRAGQPCLRCTTPVSTTSLEGRSLYWCDNCQHVR</sequence>
<evidence type="ECO:0000256" key="1">
    <source>
        <dbReference type="ARBA" id="ARBA00001947"/>
    </source>
</evidence>
<evidence type="ECO:0000256" key="6">
    <source>
        <dbReference type="ARBA" id="ARBA00022771"/>
    </source>
</evidence>
<dbReference type="GO" id="GO:0006979">
    <property type="term" value="P:response to oxidative stress"/>
    <property type="evidence" value="ECO:0007669"/>
    <property type="project" value="UniProtKB-ARBA"/>
</dbReference>
<dbReference type="InterPro" id="IPR015886">
    <property type="entry name" value="H2TH_FPG"/>
</dbReference>
<evidence type="ECO:0000256" key="14">
    <source>
        <dbReference type="ARBA" id="ARBA00044632"/>
    </source>
</evidence>
<dbReference type="GO" id="GO:0008270">
    <property type="term" value="F:zinc ion binding"/>
    <property type="evidence" value="ECO:0007669"/>
    <property type="project" value="UniProtKB-KW"/>
</dbReference>
<dbReference type="Pfam" id="PF06831">
    <property type="entry name" value="H2TH"/>
    <property type="match status" value="1"/>
</dbReference>
<dbReference type="Pfam" id="PF06827">
    <property type="entry name" value="zf-FPG_IleRS"/>
    <property type="match status" value="1"/>
</dbReference>
<keyword evidence="8" id="KW-0862">Zinc</keyword>
<organism evidence="19 20">
    <name type="scientific">Arachnia propionica</name>
    <dbReference type="NCBI Taxonomy" id="1750"/>
    <lineage>
        <taxon>Bacteria</taxon>
        <taxon>Bacillati</taxon>
        <taxon>Actinomycetota</taxon>
        <taxon>Actinomycetes</taxon>
        <taxon>Propionibacteriales</taxon>
        <taxon>Propionibacteriaceae</taxon>
        <taxon>Arachnia</taxon>
    </lineage>
</organism>
<feature type="domain" description="Formamidopyrimidine-DNA glycosylase catalytic" evidence="18">
    <location>
        <begin position="2"/>
        <end position="99"/>
    </location>
</feature>
<keyword evidence="13" id="KW-0326">Glycosidase</keyword>
<dbReference type="SUPFAM" id="SSF57716">
    <property type="entry name" value="Glucocorticoid receptor-like (DNA-binding domain)"/>
    <property type="match status" value="1"/>
</dbReference>
<keyword evidence="4" id="KW-0479">Metal-binding</keyword>
<dbReference type="EMBL" id="RQZG01000001">
    <property type="protein sequence ID" value="RRD07021.1"/>
    <property type="molecule type" value="Genomic_DNA"/>
</dbReference>
<protein>
    <recommendedName>
        <fullName evidence="3">DNA-(apurinic or apyrimidinic site) lyase</fullName>
        <ecNumber evidence="3">4.2.99.18</ecNumber>
    </recommendedName>
</protein>
<dbReference type="AlphaFoldDB" id="A0A3P1TC49"/>
<dbReference type="InterPro" id="IPR010663">
    <property type="entry name" value="Znf_FPG/IleRS"/>
</dbReference>
<keyword evidence="10" id="KW-0234">DNA repair</keyword>
<dbReference type="PROSITE" id="PS51066">
    <property type="entry name" value="ZF_FPG_2"/>
    <property type="match status" value="1"/>
</dbReference>
<dbReference type="Pfam" id="PF01149">
    <property type="entry name" value="Fapy_DNA_glyco"/>
    <property type="match status" value="1"/>
</dbReference>
<dbReference type="SMART" id="SM00898">
    <property type="entry name" value="Fapy_DNA_glyco"/>
    <property type="match status" value="1"/>
</dbReference>
<dbReference type="InterPro" id="IPR010979">
    <property type="entry name" value="Ribosomal_uS13-like_H2TH"/>
</dbReference>
<comment type="similarity">
    <text evidence="2">Belongs to the FPG family.</text>
</comment>
<name>A0A3P1TC49_9ACTN</name>
<keyword evidence="9" id="KW-0238">DNA-binding</keyword>
<keyword evidence="6 15" id="KW-0863">Zinc-finger</keyword>
<comment type="catalytic activity">
    <reaction evidence="14">
        <text>2'-deoxyribonucleotide-(2'-deoxyribose 5'-phosphate)-2'-deoxyribonucleotide-DNA = a 3'-end 2'-deoxyribonucleotide-(2,3-dehydro-2,3-deoxyribose 5'-phosphate)-DNA + a 5'-end 5'-phospho-2'-deoxyribonucleoside-DNA + H(+)</text>
        <dbReference type="Rhea" id="RHEA:66592"/>
        <dbReference type="Rhea" id="RHEA-COMP:13180"/>
        <dbReference type="Rhea" id="RHEA-COMP:16897"/>
        <dbReference type="Rhea" id="RHEA-COMP:17067"/>
        <dbReference type="ChEBI" id="CHEBI:15378"/>
        <dbReference type="ChEBI" id="CHEBI:136412"/>
        <dbReference type="ChEBI" id="CHEBI:157695"/>
        <dbReference type="ChEBI" id="CHEBI:167181"/>
        <dbReference type="EC" id="4.2.99.18"/>
    </reaction>
</comment>
<evidence type="ECO:0000256" key="8">
    <source>
        <dbReference type="ARBA" id="ARBA00022833"/>
    </source>
</evidence>
<evidence type="ECO:0000256" key="12">
    <source>
        <dbReference type="ARBA" id="ARBA00023268"/>
    </source>
</evidence>
<evidence type="ECO:0000259" key="18">
    <source>
        <dbReference type="PROSITE" id="PS51068"/>
    </source>
</evidence>
<evidence type="ECO:0000256" key="16">
    <source>
        <dbReference type="SAM" id="MobiDB-lite"/>
    </source>
</evidence>
<dbReference type="GO" id="GO:0003684">
    <property type="term" value="F:damaged DNA binding"/>
    <property type="evidence" value="ECO:0007669"/>
    <property type="project" value="InterPro"/>
</dbReference>
<keyword evidence="5" id="KW-0227">DNA damage</keyword>
<dbReference type="GO" id="GO:0008534">
    <property type="term" value="F:oxidized purine nucleobase lesion DNA N-glycosylase activity"/>
    <property type="evidence" value="ECO:0007669"/>
    <property type="project" value="UniProtKB-ARBA"/>
</dbReference>
<dbReference type="PROSITE" id="PS51068">
    <property type="entry name" value="FPG_CAT"/>
    <property type="match status" value="1"/>
</dbReference>
<keyword evidence="11" id="KW-0456">Lyase</keyword>
<accession>A0A3P1TC49</accession>
<dbReference type="InterPro" id="IPR012319">
    <property type="entry name" value="FPG_cat"/>
</dbReference>
<feature type="domain" description="FPG-type" evidence="17">
    <location>
        <begin position="234"/>
        <end position="268"/>
    </location>
</feature>
<proteinExistence type="inferred from homology"/>
<evidence type="ECO:0000256" key="5">
    <source>
        <dbReference type="ARBA" id="ARBA00022763"/>
    </source>
</evidence>
<evidence type="ECO:0000256" key="13">
    <source>
        <dbReference type="ARBA" id="ARBA00023295"/>
    </source>
</evidence>
<dbReference type="InterPro" id="IPR000214">
    <property type="entry name" value="Znf_DNA_glyclase/AP_lyase"/>
</dbReference>
<dbReference type="GO" id="GO:0003690">
    <property type="term" value="F:double-stranded DNA binding"/>
    <property type="evidence" value="ECO:0007669"/>
    <property type="project" value="UniProtKB-ARBA"/>
</dbReference>
<evidence type="ECO:0000256" key="4">
    <source>
        <dbReference type="ARBA" id="ARBA00022723"/>
    </source>
</evidence>
<evidence type="ECO:0000259" key="17">
    <source>
        <dbReference type="PROSITE" id="PS51066"/>
    </source>
</evidence>
<dbReference type="RefSeq" id="WP_124841703.1">
    <property type="nucleotide sequence ID" value="NZ_RQZG01000001.1"/>
</dbReference>
<dbReference type="PANTHER" id="PTHR42697">
    <property type="entry name" value="ENDONUCLEASE 8"/>
    <property type="match status" value="1"/>
</dbReference>
<dbReference type="PANTHER" id="PTHR42697:SF3">
    <property type="entry name" value="ENDONUCLEASE 8 1"/>
    <property type="match status" value="1"/>
</dbReference>
<dbReference type="InterPro" id="IPR035937">
    <property type="entry name" value="FPG_N"/>
</dbReference>
<dbReference type="CDD" id="cd08970">
    <property type="entry name" value="AcNei1_N"/>
    <property type="match status" value="1"/>
</dbReference>
<feature type="region of interest" description="Disordered" evidence="16">
    <location>
        <begin position="112"/>
        <end position="132"/>
    </location>
</feature>
<dbReference type="SUPFAM" id="SSF81624">
    <property type="entry name" value="N-terminal domain of MutM-like DNA repair proteins"/>
    <property type="match status" value="1"/>
</dbReference>
<evidence type="ECO:0000256" key="15">
    <source>
        <dbReference type="PROSITE-ProRule" id="PRU00391"/>
    </source>
</evidence>
<evidence type="ECO:0000256" key="3">
    <source>
        <dbReference type="ARBA" id="ARBA00012720"/>
    </source>
</evidence>